<protein>
    <submittedName>
        <fullName evidence="1">Uncharacterized protein</fullName>
    </submittedName>
</protein>
<sequence>MAEYTLKQVAEKQAELLEKLKVLPATKEAEVMLDLLNIQVQMAHILYDLINKKG</sequence>
<comment type="caution">
    <text evidence="1">The sequence shown here is derived from an EMBL/GenBank/DDBJ whole genome shotgun (WGS) entry which is preliminary data.</text>
</comment>
<dbReference type="AlphaFoldDB" id="A0A0F9L963"/>
<accession>A0A0F9L963</accession>
<name>A0A0F9L963_9ZZZZ</name>
<evidence type="ECO:0000313" key="1">
    <source>
        <dbReference type="EMBL" id="KKM24035.1"/>
    </source>
</evidence>
<proteinExistence type="predicted"/>
<reference evidence="1" key="1">
    <citation type="journal article" date="2015" name="Nature">
        <title>Complex archaea that bridge the gap between prokaryotes and eukaryotes.</title>
        <authorList>
            <person name="Spang A."/>
            <person name="Saw J.H."/>
            <person name="Jorgensen S.L."/>
            <person name="Zaremba-Niedzwiedzka K."/>
            <person name="Martijn J."/>
            <person name="Lind A.E."/>
            <person name="van Eijk R."/>
            <person name="Schleper C."/>
            <person name="Guy L."/>
            <person name="Ettema T.J."/>
        </authorList>
    </citation>
    <scope>NUCLEOTIDE SEQUENCE</scope>
</reference>
<dbReference type="EMBL" id="LAZR01013004">
    <property type="protein sequence ID" value="KKM24035.1"/>
    <property type="molecule type" value="Genomic_DNA"/>
</dbReference>
<organism evidence="1">
    <name type="scientific">marine sediment metagenome</name>
    <dbReference type="NCBI Taxonomy" id="412755"/>
    <lineage>
        <taxon>unclassified sequences</taxon>
        <taxon>metagenomes</taxon>
        <taxon>ecological metagenomes</taxon>
    </lineage>
</organism>
<gene>
    <name evidence="1" type="ORF">LCGC14_1609100</name>
</gene>